<sequence>MEERGRQVLLRVEIKATVGDKARGSHVFWLERCRFPLLLSLAWSFPLFFGILYDSDKHENMESFQGSVTRSRARKIEEKHKETSLEEFEAIKSKGKLPKTYCRRSKSLNERERVEPRVLEKSFHFHYKVLNVLKYIEDDEVMGDLKDTMIIITMVALAIGEILMKVVSEECEKDKCSKEKENDLEKVEGYLYSLIEDLLDKSIRGIVETYSYMISSFKTFNVKVQLDNPCDDPKFLIGLEVLKAFLIENILGFQFYCFHFKESMFLLNFQNKKKYDFGVLKSSWKKGLSNLVLDSFFIFNSTLGLYVDNILELSFDFASHCELKSSSYFKNNFDWMRFHYVAIHESLLKDLENGSLSSHVLFKETKDYTMGIHGWVLGFEKDESFQCLYPFKDCGLKDCFKTFLTNKSALNFFIYATFEFHKPFKEELQSFFSFCSRQSFAFTCHVLLEIVHSIPPLTFRRSETLNKIERVEPRVLAEFFHFHVK</sequence>
<reference evidence="2" key="1">
    <citation type="journal article" date="2023" name="Nat. Plants">
        <title>Single-cell RNA sequencing provides a high-resolution roadmap for understanding the multicellular compartmentation of specialized metabolism.</title>
        <authorList>
            <person name="Sun S."/>
            <person name="Shen X."/>
            <person name="Li Y."/>
            <person name="Li Y."/>
            <person name="Wang S."/>
            <person name="Li R."/>
            <person name="Zhang H."/>
            <person name="Shen G."/>
            <person name="Guo B."/>
            <person name="Wei J."/>
            <person name="Xu J."/>
            <person name="St-Pierre B."/>
            <person name="Chen S."/>
            <person name="Sun C."/>
        </authorList>
    </citation>
    <scope>NUCLEOTIDE SEQUENCE [LARGE SCALE GENOMIC DNA]</scope>
</reference>
<protein>
    <submittedName>
        <fullName evidence="1">Uncharacterized protein</fullName>
    </submittedName>
</protein>
<evidence type="ECO:0000313" key="2">
    <source>
        <dbReference type="Proteomes" id="UP001060085"/>
    </source>
</evidence>
<dbReference type="EMBL" id="CM044702">
    <property type="protein sequence ID" value="KAI5676599.1"/>
    <property type="molecule type" value="Genomic_DNA"/>
</dbReference>
<gene>
    <name evidence="1" type="ORF">M9H77_07549</name>
</gene>
<proteinExistence type="predicted"/>
<comment type="caution">
    <text evidence="1">The sequence shown here is derived from an EMBL/GenBank/DDBJ whole genome shotgun (WGS) entry which is preliminary data.</text>
</comment>
<evidence type="ECO:0000313" key="1">
    <source>
        <dbReference type="EMBL" id="KAI5676599.1"/>
    </source>
</evidence>
<keyword evidence="2" id="KW-1185">Reference proteome</keyword>
<organism evidence="1 2">
    <name type="scientific">Catharanthus roseus</name>
    <name type="common">Madagascar periwinkle</name>
    <name type="synonym">Vinca rosea</name>
    <dbReference type="NCBI Taxonomy" id="4058"/>
    <lineage>
        <taxon>Eukaryota</taxon>
        <taxon>Viridiplantae</taxon>
        <taxon>Streptophyta</taxon>
        <taxon>Embryophyta</taxon>
        <taxon>Tracheophyta</taxon>
        <taxon>Spermatophyta</taxon>
        <taxon>Magnoliopsida</taxon>
        <taxon>eudicotyledons</taxon>
        <taxon>Gunneridae</taxon>
        <taxon>Pentapetalae</taxon>
        <taxon>asterids</taxon>
        <taxon>lamiids</taxon>
        <taxon>Gentianales</taxon>
        <taxon>Apocynaceae</taxon>
        <taxon>Rauvolfioideae</taxon>
        <taxon>Vinceae</taxon>
        <taxon>Catharanthinae</taxon>
        <taxon>Catharanthus</taxon>
    </lineage>
</organism>
<accession>A0ACC0BVF3</accession>
<dbReference type="Proteomes" id="UP001060085">
    <property type="component" value="Linkage Group LG02"/>
</dbReference>
<name>A0ACC0BVF3_CATRO</name>